<proteinExistence type="predicted"/>
<name>A0ACC1CFB4_9NEOP</name>
<dbReference type="Proteomes" id="UP000824533">
    <property type="component" value="Linkage Group LG28"/>
</dbReference>
<comment type="caution">
    <text evidence="1">The sequence shown here is derived from an EMBL/GenBank/DDBJ whole genome shotgun (WGS) entry which is preliminary data.</text>
</comment>
<accession>A0ACC1CFB4</accession>
<keyword evidence="2" id="KW-1185">Reference proteome</keyword>
<reference evidence="1 2" key="1">
    <citation type="journal article" date="2021" name="Front. Genet.">
        <title>Chromosome-Level Genome Assembly Reveals Significant Gene Expansion in the Toll and IMD Signaling Pathways of Dendrolimus kikuchii.</title>
        <authorList>
            <person name="Zhou J."/>
            <person name="Wu P."/>
            <person name="Xiong Z."/>
            <person name="Liu N."/>
            <person name="Zhao N."/>
            <person name="Ji M."/>
            <person name="Qiu Y."/>
            <person name="Yang B."/>
        </authorList>
    </citation>
    <scope>NUCLEOTIDE SEQUENCE [LARGE SCALE GENOMIC DNA]</scope>
    <source>
        <strain evidence="1">Ann1</strain>
    </source>
</reference>
<gene>
    <name evidence="1" type="ORF">K1T71_014223</name>
</gene>
<evidence type="ECO:0000313" key="1">
    <source>
        <dbReference type="EMBL" id="KAJ0170295.1"/>
    </source>
</evidence>
<dbReference type="EMBL" id="CM034414">
    <property type="protein sequence ID" value="KAJ0170295.1"/>
    <property type="molecule type" value="Genomic_DNA"/>
</dbReference>
<organism evidence="1 2">
    <name type="scientific">Dendrolimus kikuchii</name>
    <dbReference type="NCBI Taxonomy" id="765133"/>
    <lineage>
        <taxon>Eukaryota</taxon>
        <taxon>Metazoa</taxon>
        <taxon>Ecdysozoa</taxon>
        <taxon>Arthropoda</taxon>
        <taxon>Hexapoda</taxon>
        <taxon>Insecta</taxon>
        <taxon>Pterygota</taxon>
        <taxon>Neoptera</taxon>
        <taxon>Endopterygota</taxon>
        <taxon>Lepidoptera</taxon>
        <taxon>Glossata</taxon>
        <taxon>Ditrysia</taxon>
        <taxon>Bombycoidea</taxon>
        <taxon>Lasiocampidae</taxon>
        <taxon>Dendrolimus</taxon>
    </lineage>
</organism>
<protein>
    <submittedName>
        <fullName evidence="1">Uncharacterized protein</fullName>
    </submittedName>
</protein>
<evidence type="ECO:0000313" key="2">
    <source>
        <dbReference type="Proteomes" id="UP000824533"/>
    </source>
</evidence>
<sequence>MSTDSQMEIDETSQNGVKIEKTETKLPFSIENLLSDNFKTKTSTVDESPSTSGCSDYFKIDGDESDDEKSDDSENVDVEGSTVDAQEFVDKNHDYQQTGSCSRGKRARTAFSAQQIKSLEAEFEKNRYLSVAARGRLARQLRLTETQIKIWFQNRRTKWKRKYTNDVELLAQQYYSSLGIVAPRPMFVGDRLWIFNYPNRLPPSQTQQWMKNISNLANVNQIDRNAFRIPKPDIPPFLVPPSTNYAENRIFNMERNFMAGNLNVKVPQRLLPREVYNNMASAQRTMDVYKNNILNHASPPQDNVDHLRRLEENFSI</sequence>